<evidence type="ECO:0000313" key="5">
    <source>
        <dbReference type="Proteomes" id="UP000317369"/>
    </source>
</evidence>
<keyword evidence="5" id="KW-1185">Reference proteome</keyword>
<sequence>MPQNTPNIQYRKAELADVPAFSKIINDCAELGLMLSQTLATLYENIRKYHVAIDTANLNEDNTPPTPTVVGVSGLSIIWANLGEICSLAVHPDYRGHGIGKALVTHCLDEARDLSIKKIMTLTYEQKFFESLNFTVIDRQTLPLKVWSACIQCPKNHACDEIAMINVLEDVAEIPSPNPAAPPKDKYIVPITLTQIQTKK</sequence>
<organism evidence="4 5">
    <name type="scientific">Poriferisphaera corsica</name>
    <dbReference type="NCBI Taxonomy" id="2528020"/>
    <lineage>
        <taxon>Bacteria</taxon>
        <taxon>Pseudomonadati</taxon>
        <taxon>Planctomycetota</taxon>
        <taxon>Phycisphaerae</taxon>
        <taxon>Phycisphaerales</taxon>
        <taxon>Phycisphaeraceae</taxon>
        <taxon>Poriferisphaera</taxon>
    </lineage>
</organism>
<accession>A0A517YRW3</accession>
<keyword evidence="2 4" id="KW-0012">Acyltransferase</keyword>
<evidence type="ECO:0000259" key="3">
    <source>
        <dbReference type="PROSITE" id="PS51186"/>
    </source>
</evidence>
<name>A0A517YRW3_9BACT</name>
<dbReference type="RefSeq" id="WP_145075317.1">
    <property type="nucleotide sequence ID" value="NZ_CP036425.1"/>
</dbReference>
<proteinExistence type="predicted"/>
<dbReference type="EC" id="2.3.1.1" evidence="4"/>
<feature type="domain" description="N-acetyltransferase" evidence="3">
    <location>
        <begin position="8"/>
        <end position="169"/>
    </location>
</feature>
<dbReference type="InterPro" id="IPR016181">
    <property type="entry name" value="Acyl_CoA_acyltransferase"/>
</dbReference>
<dbReference type="Gene3D" id="3.40.630.30">
    <property type="match status" value="1"/>
</dbReference>
<evidence type="ECO:0000256" key="2">
    <source>
        <dbReference type="ARBA" id="ARBA00023315"/>
    </source>
</evidence>
<dbReference type="OrthoDB" id="9793138at2"/>
<dbReference type="Pfam" id="PF00583">
    <property type="entry name" value="Acetyltransf_1"/>
    <property type="match status" value="1"/>
</dbReference>
<dbReference type="PANTHER" id="PTHR43626:SF4">
    <property type="entry name" value="GCN5-RELATED N-ACETYLTRANSFERASE 2, CHLOROPLASTIC"/>
    <property type="match status" value="1"/>
</dbReference>
<protein>
    <submittedName>
        <fullName evidence="4">Amino-acid acetyltransferase</fullName>
        <ecNumber evidence="4">2.3.1.1</ecNumber>
    </submittedName>
</protein>
<evidence type="ECO:0000256" key="1">
    <source>
        <dbReference type="ARBA" id="ARBA00022679"/>
    </source>
</evidence>
<dbReference type="GO" id="GO:0008080">
    <property type="term" value="F:N-acetyltransferase activity"/>
    <property type="evidence" value="ECO:0007669"/>
    <property type="project" value="InterPro"/>
</dbReference>
<keyword evidence="1 4" id="KW-0808">Transferase</keyword>
<reference evidence="4 5" key="1">
    <citation type="submission" date="2019-02" db="EMBL/GenBank/DDBJ databases">
        <title>Deep-cultivation of Planctomycetes and their phenomic and genomic characterization uncovers novel biology.</title>
        <authorList>
            <person name="Wiegand S."/>
            <person name="Jogler M."/>
            <person name="Boedeker C."/>
            <person name="Pinto D."/>
            <person name="Vollmers J."/>
            <person name="Rivas-Marin E."/>
            <person name="Kohn T."/>
            <person name="Peeters S.H."/>
            <person name="Heuer A."/>
            <person name="Rast P."/>
            <person name="Oberbeckmann S."/>
            <person name="Bunk B."/>
            <person name="Jeske O."/>
            <person name="Meyerdierks A."/>
            <person name="Storesund J.E."/>
            <person name="Kallscheuer N."/>
            <person name="Luecker S."/>
            <person name="Lage O.M."/>
            <person name="Pohl T."/>
            <person name="Merkel B.J."/>
            <person name="Hornburger P."/>
            <person name="Mueller R.-W."/>
            <person name="Bruemmer F."/>
            <person name="Labrenz M."/>
            <person name="Spormann A.M."/>
            <person name="Op den Camp H."/>
            <person name="Overmann J."/>
            <person name="Amann R."/>
            <person name="Jetten M.S.M."/>
            <person name="Mascher T."/>
            <person name="Medema M.H."/>
            <person name="Devos D.P."/>
            <person name="Kaster A.-K."/>
            <person name="Ovreas L."/>
            <person name="Rohde M."/>
            <person name="Galperin M.Y."/>
            <person name="Jogler C."/>
        </authorList>
    </citation>
    <scope>NUCLEOTIDE SEQUENCE [LARGE SCALE GENOMIC DNA]</scope>
    <source>
        <strain evidence="4 5">KS4</strain>
    </source>
</reference>
<dbReference type="NCBIfam" id="NF005840">
    <property type="entry name" value="PRK07757.1"/>
    <property type="match status" value="1"/>
</dbReference>
<dbReference type="GO" id="GO:0005737">
    <property type="term" value="C:cytoplasm"/>
    <property type="evidence" value="ECO:0007669"/>
    <property type="project" value="TreeGrafter"/>
</dbReference>
<dbReference type="KEGG" id="pcor:KS4_09990"/>
<dbReference type="InterPro" id="IPR045039">
    <property type="entry name" value="NSI-like"/>
</dbReference>
<dbReference type="InterPro" id="IPR000182">
    <property type="entry name" value="GNAT_dom"/>
</dbReference>
<dbReference type="AlphaFoldDB" id="A0A517YRW3"/>
<dbReference type="PANTHER" id="PTHR43626">
    <property type="entry name" value="ACYL-COA N-ACYLTRANSFERASE"/>
    <property type="match status" value="1"/>
</dbReference>
<dbReference type="Proteomes" id="UP000317369">
    <property type="component" value="Chromosome"/>
</dbReference>
<dbReference type="EMBL" id="CP036425">
    <property type="protein sequence ID" value="QDU32960.1"/>
    <property type="molecule type" value="Genomic_DNA"/>
</dbReference>
<dbReference type="SUPFAM" id="SSF55729">
    <property type="entry name" value="Acyl-CoA N-acyltransferases (Nat)"/>
    <property type="match status" value="1"/>
</dbReference>
<dbReference type="CDD" id="cd04301">
    <property type="entry name" value="NAT_SF"/>
    <property type="match status" value="1"/>
</dbReference>
<evidence type="ECO:0000313" key="4">
    <source>
        <dbReference type="EMBL" id="QDU32960.1"/>
    </source>
</evidence>
<gene>
    <name evidence="4" type="primary">argA</name>
    <name evidence="4" type="ORF">KS4_09990</name>
</gene>
<dbReference type="PROSITE" id="PS51186">
    <property type="entry name" value="GNAT"/>
    <property type="match status" value="1"/>
</dbReference>